<evidence type="ECO:0000313" key="3">
    <source>
        <dbReference type="EMBL" id="OAT81136.1"/>
    </source>
</evidence>
<sequence>MAIWEADARDSLSFFLEYESAGEWKPANHLNLLCEKLEAIERGEIKRLIVEMPPRHGKSEVVSKKFPAWFLGRNPDKEVILTSYGADLTFDFSRIARDTFERMGPVLWGLELSPRSSAVGRWEIKGHRGGLTAAGIGGPITGRGAHVAIIDDPIKNWEEANSKTYREAVWNWYRTVLRTRLAPQGAIILVLTRWHEDDLAGRLLKEAKNGGEQWEVLRLPAVAEENDPLGRQPGEPLWPEYGFDATWAKETEKAVGSFVWAALYQQRPMPAEGGLFKRTNFRYFQVDAEWYTLHRPEGDKRVPKNACWVFQTCDPAGSTKTTADYFVLGTWAVTPDRELLLLDIIRERLEGPDQPRLFREGYRRYSPSFQGVETKNMGLTLYQMLLREGLPIRELKADSDKVTRALPAAARMEAGMIYFLEGAPWLDDYESELLAFPNGEHDDQVDITAYAAQQVAAGPQYEIY</sequence>
<dbReference type="InterPro" id="IPR006517">
    <property type="entry name" value="Phage_terminase_lsu-like_C"/>
</dbReference>
<organism evidence="3 4">
    <name type="scientific">Desulfotomaculum copahuensis</name>
    <dbReference type="NCBI Taxonomy" id="1838280"/>
    <lineage>
        <taxon>Bacteria</taxon>
        <taxon>Bacillati</taxon>
        <taxon>Bacillota</taxon>
        <taxon>Clostridia</taxon>
        <taxon>Eubacteriales</taxon>
        <taxon>Desulfotomaculaceae</taxon>
        <taxon>Desulfotomaculum</taxon>
    </lineage>
</organism>
<keyword evidence="1" id="KW-1188">Viral release from host cell</keyword>
<reference evidence="3 4" key="1">
    <citation type="submission" date="2016-04" db="EMBL/GenBank/DDBJ databases">
        <authorList>
            <person name="Evans L.H."/>
            <person name="Alamgir A."/>
            <person name="Owens N."/>
            <person name="Weber N.D."/>
            <person name="Virtaneva K."/>
            <person name="Barbian K."/>
            <person name="Babar A."/>
            <person name="Rosenke K."/>
        </authorList>
    </citation>
    <scope>NUCLEOTIDE SEQUENCE [LARGE SCALE GENOMIC DNA]</scope>
    <source>
        <strain evidence="3 4">LMa1</strain>
    </source>
</reference>
<dbReference type="AlphaFoldDB" id="A0A1B7LDJ2"/>
<feature type="domain" description="Terminase large subunit gp17-like C-terminal" evidence="2">
    <location>
        <begin position="312"/>
        <end position="452"/>
    </location>
</feature>
<accession>A0A1B7LDJ2</accession>
<dbReference type="Pfam" id="PF03237">
    <property type="entry name" value="Terminase_6N"/>
    <property type="match status" value="1"/>
</dbReference>
<comment type="caution">
    <text evidence="3">The sequence shown here is derived from an EMBL/GenBank/DDBJ whole genome shotgun (WGS) entry which is preliminary data.</text>
</comment>
<evidence type="ECO:0000256" key="1">
    <source>
        <dbReference type="ARBA" id="ARBA00022612"/>
    </source>
</evidence>
<proteinExistence type="predicted"/>
<dbReference type="NCBIfam" id="TIGR01630">
    <property type="entry name" value="psiM2_ORF9"/>
    <property type="match status" value="1"/>
</dbReference>
<dbReference type="STRING" id="1838280.A6M21_11830"/>
<dbReference type="Pfam" id="PF17289">
    <property type="entry name" value="Terminase_6C"/>
    <property type="match status" value="1"/>
</dbReference>
<dbReference type="InterPro" id="IPR035421">
    <property type="entry name" value="Terminase_6C"/>
</dbReference>
<dbReference type="EMBL" id="LYVF01000168">
    <property type="protein sequence ID" value="OAT81136.1"/>
    <property type="molecule type" value="Genomic_DNA"/>
</dbReference>
<gene>
    <name evidence="3" type="ORF">A6M21_11830</name>
</gene>
<dbReference type="Proteomes" id="UP000078532">
    <property type="component" value="Unassembled WGS sequence"/>
</dbReference>
<dbReference type="Gene3D" id="3.30.420.240">
    <property type="match status" value="1"/>
</dbReference>
<evidence type="ECO:0000313" key="4">
    <source>
        <dbReference type="Proteomes" id="UP000078532"/>
    </source>
</evidence>
<evidence type="ECO:0000259" key="2">
    <source>
        <dbReference type="Pfam" id="PF17289"/>
    </source>
</evidence>
<name>A0A1B7LDJ2_9FIRM</name>
<protein>
    <recommendedName>
        <fullName evidence="2">Terminase large subunit gp17-like C-terminal domain-containing protein</fullName>
    </recommendedName>
</protein>
<keyword evidence="4" id="KW-1185">Reference proteome</keyword>